<keyword evidence="5 6" id="KW-0472">Membrane</keyword>
<feature type="transmembrane region" description="Helical" evidence="6">
    <location>
        <begin position="156"/>
        <end position="182"/>
    </location>
</feature>
<name>A0A368L1E4_9BURK</name>
<organism evidence="7 8">
    <name type="scientific">Parvibium lacunae</name>
    <dbReference type="NCBI Taxonomy" id="1888893"/>
    <lineage>
        <taxon>Bacteria</taxon>
        <taxon>Pseudomonadati</taxon>
        <taxon>Pseudomonadota</taxon>
        <taxon>Betaproteobacteria</taxon>
        <taxon>Burkholderiales</taxon>
        <taxon>Alcaligenaceae</taxon>
        <taxon>Parvibium</taxon>
    </lineage>
</organism>
<feature type="transmembrane region" description="Helical" evidence="6">
    <location>
        <begin position="284"/>
        <end position="303"/>
    </location>
</feature>
<keyword evidence="4 6" id="KW-1133">Transmembrane helix</keyword>
<feature type="transmembrane region" description="Helical" evidence="6">
    <location>
        <begin position="315"/>
        <end position="348"/>
    </location>
</feature>
<dbReference type="Proteomes" id="UP000252357">
    <property type="component" value="Unassembled WGS sequence"/>
</dbReference>
<dbReference type="Pfam" id="PF01594">
    <property type="entry name" value="AI-2E_transport"/>
    <property type="match status" value="1"/>
</dbReference>
<dbReference type="PANTHER" id="PTHR21716">
    <property type="entry name" value="TRANSMEMBRANE PROTEIN"/>
    <property type="match status" value="1"/>
</dbReference>
<dbReference type="EMBL" id="QPGB01000003">
    <property type="protein sequence ID" value="RCS57352.1"/>
    <property type="molecule type" value="Genomic_DNA"/>
</dbReference>
<proteinExistence type="inferred from homology"/>
<feature type="transmembrane region" description="Helical" evidence="6">
    <location>
        <begin position="248"/>
        <end position="272"/>
    </location>
</feature>
<accession>A0A368L1E4</accession>
<evidence type="ECO:0000256" key="2">
    <source>
        <dbReference type="ARBA" id="ARBA00009773"/>
    </source>
</evidence>
<evidence type="ECO:0000313" key="8">
    <source>
        <dbReference type="Proteomes" id="UP000252357"/>
    </source>
</evidence>
<reference evidence="7 8" key="1">
    <citation type="journal article" date="2018" name="Int. J. Syst. Evol. Microbiol.">
        <title>Parvibium lacunae gen. nov., sp. nov., a new member of the family Alcaligenaceae isolated from a freshwater pond.</title>
        <authorList>
            <person name="Chen W.M."/>
            <person name="Xie P.B."/>
            <person name="Hsu M.Y."/>
            <person name="Sheu S.Y."/>
        </authorList>
    </citation>
    <scope>NUCLEOTIDE SEQUENCE [LARGE SCALE GENOMIC DNA]</scope>
    <source>
        <strain evidence="7 8">KMB9</strain>
    </source>
</reference>
<evidence type="ECO:0000256" key="3">
    <source>
        <dbReference type="ARBA" id="ARBA00022692"/>
    </source>
</evidence>
<evidence type="ECO:0000256" key="6">
    <source>
        <dbReference type="SAM" id="Phobius"/>
    </source>
</evidence>
<dbReference type="OrthoDB" id="5792512at2"/>
<dbReference type="PANTHER" id="PTHR21716:SF64">
    <property type="entry name" value="AI-2 TRANSPORT PROTEIN TQSA"/>
    <property type="match status" value="1"/>
</dbReference>
<comment type="caution">
    <text evidence="7">The sequence shown here is derived from an EMBL/GenBank/DDBJ whole genome shotgun (WGS) entry which is preliminary data.</text>
</comment>
<evidence type="ECO:0000256" key="5">
    <source>
        <dbReference type="ARBA" id="ARBA00023136"/>
    </source>
</evidence>
<evidence type="ECO:0000256" key="1">
    <source>
        <dbReference type="ARBA" id="ARBA00004141"/>
    </source>
</evidence>
<gene>
    <name evidence="7" type="ORF">DU000_07745</name>
</gene>
<dbReference type="AlphaFoldDB" id="A0A368L1E4"/>
<evidence type="ECO:0000313" key="7">
    <source>
        <dbReference type="EMBL" id="RCS57352.1"/>
    </source>
</evidence>
<sequence>MPSHDPARPHSSTRRNWQTLAWLGTGIALLWLLWLLSPVLTPFLLAFILAYMLQPGVERLYRRGCPRALAVILMLLVLLLIAIGLVLIVVPVVQQEILLVQSKLPNLLSQLNGTLAPKLKEWFGLKVNFDGKAIRAAINKTWINNSEDVLSLAFDYALTGGTVLLTVLGNLILVPMVLFYLLMDWTVIFQRMGQGIPRRWQAQVLGLVQETDSLLAQYLRGQLAVMLCLAAYYALALYLAGIELAVPVGVLTGLLIFIPYVGYAFGFMLALLSASLDFTGWNEILTVIAIYGLGQILESFWLTPRWVGERIGLHPLAVIFALLACGQLFGFFGILLALPMSAAILVGLRALRRVYLRSEFYNRG</sequence>
<dbReference type="RefSeq" id="WP_114402833.1">
    <property type="nucleotide sequence ID" value="NZ_QPGB01000003.1"/>
</dbReference>
<comment type="similarity">
    <text evidence="2">Belongs to the autoinducer-2 exporter (AI-2E) (TC 2.A.86) family.</text>
</comment>
<feature type="transmembrane region" description="Helical" evidence="6">
    <location>
        <begin position="20"/>
        <end position="53"/>
    </location>
</feature>
<feature type="transmembrane region" description="Helical" evidence="6">
    <location>
        <begin position="65"/>
        <end position="90"/>
    </location>
</feature>
<keyword evidence="3 6" id="KW-0812">Transmembrane</keyword>
<keyword evidence="8" id="KW-1185">Reference proteome</keyword>
<comment type="subcellular location">
    <subcellularLocation>
        <location evidence="1">Membrane</location>
        <topology evidence="1">Multi-pass membrane protein</topology>
    </subcellularLocation>
</comment>
<feature type="transmembrane region" description="Helical" evidence="6">
    <location>
        <begin position="223"/>
        <end position="242"/>
    </location>
</feature>
<protein>
    <submittedName>
        <fullName evidence="7">AI-2E family transporter</fullName>
    </submittedName>
</protein>
<dbReference type="InterPro" id="IPR002549">
    <property type="entry name" value="AI-2E-like"/>
</dbReference>
<evidence type="ECO:0000256" key="4">
    <source>
        <dbReference type="ARBA" id="ARBA00022989"/>
    </source>
</evidence>
<dbReference type="GO" id="GO:0016020">
    <property type="term" value="C:membrane"/>
    <property type="evidence" value="ECO:0007669"/>
    <property type="project" value="UniProtKB-SubCell"/>
</dbReference>
<dbReference type="GO" id="GO:0055085">
    <property type="term" value="P:transmembrane transport"/>
    <property type="evidence" value="ECO:0007669"/>
    <property type="project" value="TreeGrafter"/>
</dbReference>